<comment type="catalytic activity">
    <reaction evidence="5">
        <text>phosphoenolpyruvate + GTP + H(+) = enolpyruvoyl-2-diphospho-5'-guanosine + diphosphate</text>
        <dbReference type="Rhea" id="RHEA:30519"/>
        <dbReference type="ChEBI" id="CHEBI:15378"/>
        <dbReference type="ChEBI" id="CHEBI:33019"/>
        <dbReference type="ChEBI" id="CHEBI:37565"/>
        <dbReference type="ChEBI" id="CHEBI:58702"/>
        <dbReference type="ChEBI" id="CHEBI:143701"/>
        <dbReference type="EC" id="2.7.7.105"/>
    </reaction>
</comment>
<dbReference type="EC" id="2.7.7.105" evidence="5"/>
<feature type="binding site" evidence="5">
    <location>
        <position position="199"/>
    </location>
    <ligand>
        <name>phosphoenolpyruvate</name>
        <dbReference type="ChEBI" id="CHEBI:58702"/>
    </ligand>
</feature>
<dbReference type="GO" id="GO:0005525">
    <property type="term" value="F:GTP binding"/>
    <property type="evidence" value="ECO:0007669"/>
    <property type="project" value="UniProtKB-KW"/>
</dbReference>
<protein>
    <recommendedName>
        <fullName evidence="5">Phosphoenolpyruvate guanylyltransferase</fullName>
        <shortName evidence="5">PEP guanylyltransferase</shortName>
        <ecNumber evidence="5">2.7.7.105</ecNumber>
    </recommendedName>
</protein>
<comment type="similarity">
    <text evidence="5">Belongs to the CofC family.</text>
</comment>
<comment type="pathway">
    <text evidence="5">Cofactor biosynthesis; coenzyme F420 biosynthesis.</text>
</comment>
<dbReference type="HAMAP" id="MF_02114">
    <property type="entry name" value="CofC"/>
    <property type="match status" value="1"/>
</dbReference>
<dbReference type="InterPro" id="IPR025877">
    <property type="entry name" value="MobA-like_NTP_Trfase"/>
</dbReference>
<evidence type="ECO:0000256" key="4">
    <source>
        <dbReference type="ARBA" id="ARBA00023134"/>
    </source>
</evidence>
<feature type="domain" description="MobA-like NTP transferase" evidence="6">
    <location>
        <begin position="94"/>
        <end position="201"/>
    </location>
</feature>
<comment type="function">
    <text evidence="5">Guanylyltransferase that catalyzes the activation of phosphoenolpyruvate (PEP) as enolpyruvoyl-2-diphospho-5'-guanosine, via the condensation of PEP with GTP. It is involved in the biosynthesis of coenzyme F420, a hydride carrier cofactor.</text>
</comment>
<evidence type="ECO:0000313" key="7">
    <source>
        <dbReference type="EMBL" id="QFG69002.1"/>
    </source>
</evidence>
<keyword evidence="3 5" id="KW-0547">Nucleotide-binding</keyword>
<dbReference type="SUPFAM" id="SSF53448">
    <property type="entry name" value="Nucleotide-diphospho-sugar transferases"/>
    <property type="match status" value="1"/>
</dbReference>
<dbReference type="PANTHER" id="PTHR40392">
    <property type="entry name" value="2-PHOSPHO-L-LACTATE GUANYLYLTRANSFERASE"/>
    <property type="match status" value="1"/>
</dbReference>
<keyword evidence="8" id="KW-1185">Reference proteome</keyword>
<sequence length="277" mass="28580">MRTCSVGRTVRITRPYDHGRGWWLGGRFTPVIFASGPAGGEDAGVTGAPQAQPGDVRWSLVVPVQDASRAKSRLEPPRPLTRPDLARAVARDTLEQVCRALPPGQVTVVTSDPAASRVALDLGARVVSDPGRGLNAAIRAGLTAARAAAEASAPIQLPVGWAVLLGDLPALKAHELVVALAACATHAAAVVPDADGTGTVLLTSTTKPPEPQFGPGSAARHQQLAARLELDLLGLRRDVDTATDLASALELGVGRHTARALAPLGWASGPDQPSCPH</sequence>
<dbReference type="Proteomes" id="UP000326546">
    <property type="component" value="Chromosome"/>
</dbReference>
<dbReference type="Gene3D" id="3.90.550.10">
    <property type="entry name" value="Spore Coat Polysaccharide Biosynthesis Protein SpsA, Chain A"/>
    <property type="match status" value="1"/>
</dbReference>
<dbReference type="Pfam" id="PF12804">
    <property type="entry name" value="NTP_transf_3"/>
    <property type="match status" value="1"/>
</dbReference>
<reference evidence="7 8" key="1">
    <citation type="submission" date="2019-09" db="EMBL/GenBank/DDBJ databases">
        <title>Serinicoccus pratensis sp. nov., isolated from meadow soil.</title>
        <authorList>
            <person name="Zhang W."/>
        </authorList>
    </citation>
    <scope>NUCLEOTIDE SEQUENCE [LARGE SCALE GENOMIC DNA]</scope>
    <source>
        <strain evidence="7 8">W204</strain>
    </source>
</reference>
<dbReference type="OrthoDB" id="9151145at2"/>
<dbReference type="PANTHER" id="PTHR40392:SF1">
    <property type="entry name" value="2-PHOSPHO-L-LACTATE GUANYLYLTRANSFERASE"/>
    <property type="match status" value="1"/>
</dbReference>
<organism evidence="7 8">
    <name type="scientific">Ornithinimicrobium pratense</name>
    <dbReference type="NCBI Taxonomy" id="2593973"/>
    <lineage>
        <taxon>Bacteria</taxon>
        <taxon>Bacillati</taxon>
        <taxon>Actinomycetota</taxon>
        <taxon>Actinomycetes</taxon>
        <taxon>Micrococcales</taxon>
        <taxon>Ornithinimicrobiaceae</taxon>
        <taxon>Ornithinimicrobium</taxon>
    </lineage>
</organism>
<dbReference type="KEGG" id="serw:FY030_10045"/>
<dbReference type="GO" id="GO:0043814">
    <property type="term" value="F:phospholactate guanylyltransferase activity"/>
    <property type="evidence" value="ECO:0007669"/>
    <property type="project" value="InterPro"/>
</dbReference>
<evidence type="ECO:0000256" key="5">
    <source>
        <dbReference type="HAMAP-Rule" id="MF_02114"/>
    </source>
</evidence>
<evidence type="ECO:0000256" key="1">
    <source>
        <dbReference type="ARBA" id="ARBA00022679"/>
    </source>
</evidence>
<keyword evidence="2 5" id="KW-0548">Nucleotidyltransferase</keyword>
<dbReference type="AlphaFoldDB" id="A0A5J6V7L0"/>
<gene>
    <name evidence="7" type="primary">cofC</name>
    <name evidence="5" type="synonym">fbiD</name>
    <name evidence="7" type="ORF">FY030_10045</name>
</gene>
<evidence type="ECO:0000259" key="6">
    <source>
        <dbReference type="Pfam" id="PF12804"/>
    </source>
</evidence>
<keyword evidence="4 5" id="KW-0342">GTP-binding</keyword>
<accession>A0A5J6V7L0</accession>
<evidence type="ECO:0000256" key="3">
    <source>
        <dbReference type="ARBA" id="ARBA00022741"/>
    </source>
</evidence>
<name>A0A5J6V7L0_9MICO</name>
<dbReference type="InterPro" id="IPR029044">
    <property type="entry name" value="Nucleotide-diphossugar_trans"/>
</dbReference>
<dbReference type="InterPro" id="IPR002835">
    <property type="entry name" value="CofC"/>
</dbReference>
<feature type="binding site" evidence="5">
    <location>
        <position position="217"/>
    </location>
    <ligand>
        <name>phosphoenolpyruvate</name>
        <dbReference type="ChEBI" id="CHEBI:58702"/>
    </ligand>
</feature>
<keyword evidence="1 5" id="KW-0808">Transferase</keyword>
<feature type="binding site" evidence="5">
    <location>
        <position position="214"/>
    </location>
    <ligand>
        <name>phosphoenolpyruvate</name>
        <dbReference type="ChEBI" id="CHEBI:58702"/>
    </ligand>
</feature>
<dbReference type="EMBL" id="CP044427">
    <property type="protein sequence ID" value="QFG69002.1"/>
    <property type="molecule type" value="Genomic_DNA"/>
</dbReference>
<evidence type="ECO:0000313" key="8">
    <source>
        <dbReference type="Proteomes" id="UP000326546"/>
    </source>
</evidence>
<evidence type="ECO:0000256" key="2">
    <source>
        <dbReference type="ARBA" id="ARBA00022695"/>
    </source>
</evidence>
<proteinExistence type="inferred from homology"/>
<dbReference type="NCBIfam" id="TIGR03552">
    <property type="entry name" value="F420_cofC"/>
    <property type="match status" value="1"/>
</dbReference>
<dbReference type="UniPathway" id="UPA00071"/>
<dbReference type="GO" id="GO:0052645">
    <property type="term" value="P:F420-0 metabolic process"/>
    <property type="evidence" value="ECO:0007669"/>
    <property type="project" value="UniProtKB-UniRule"/>
</dbReference>